<dbReference type="eggNOG" id="ENOG503238C">
    <property type="taxonomic scope" value="Bacteria"/>
</dbReference>
<accession>Q7U7W3</accession>
<dbReference type="STRING" id="84588.SYNW0867"/>
<dbReference type="Pfam" id="PF09493">
    <property type="entry name" value="DUF2389"/>
    <property type="match status" value="1"/>
</dbReference>
<evidence type="ECO:0008006" key="3">
    <source>
        <dbReference type="Google" id="ProtNLM"/>
    </source>
</evidence>
<dbReference type="InterPro" id="IPR012663">
    <property type="entry name" value="CHP02450_Tryp"/>
</dbReference>
<evidence type="ECO:0000313" key="1">
    <source>
        <dbReference type="EMBL" id="CAE07382.1"/>
    </source>
</evidence>
<proteinExistence type="predicted"/>
<reference evidence="1 2" key="1">
    <citation type="journal article" date="2003" name="Nature">
        <title>The genome of a motile marine Synechococcus.</title>
        <authorList>
            <person name="Palenik B."/>
            <person name="Brahamsha B."/>
            <person name="Larimer F."/>
            <person name="Land M."/>
            <person name="Hauser L."/>
            <person name="Chain P."/>
            <person name="Lamerdin J."/>
            <person name="Regala W."/>
            <person name="Allen E.A."/>
            <person name="McCarren J."/>
            <person name="Paulsen I."/>
            <person name="Dufresne A."/>
            <person name="Partensky F."/>
            <person name="Webb E."/>
            <person name="Waterbury J."/>
        </authorList>
    </citation>
    <scope>NUCLEOTIDE SEQUENCE [LARGE SCALE GENOMIC DNA]</scope>
    <source>
        <strain evidence="1 2">WH8102</strain>
    </source>
</reference>
<dbReference type="EMBL" id="BX569691">
    <property type="protein sequence ID" value="CAE07382.1"/>
    <property type="molecule type" value="Genomic_DNA"/>
</dbReference>
<dbReference type="KEGG" id="syw:SYNW0867"/>
<protein>
    <recommendedName>
        <fullName evidence="3">TIGR02450 family Trp-rich protein</fullName>
    </recommendedName>
</protein>
<evidence type="ECO:0000313" key="2">
    <source>
        <dbReference type="Proteomes" id="UP000001422"/>
    </source>
</evidence>
<dbReference type="Proteomes" id="UP000001422">
    <property type="component" value="Chromosome"/>
</dbReference>
<name>Q7U7W3_PARMW</name>
<organism evidence="1 2">
    <name type="scientific">Parasynechococcus marenigrum (strain WH8102)</name>
    <dbReference type="NCBI Taxonomy" id="84588"/>
    <lineage>
        <taxon>Bacteria</taxon>
        <taxon>Bacillati</taxon>
        <taxon>Cyanobacteriota</taxon>
        <taxon>Cyanophyceae</taxon>
        <taxon>Synechococcales</taxon>
        <taxon>Prochlorococcaceae</taxon>
        <taxon>Parasynechococcus</taxon>
        <taxon>Parasynechococcus marenigrum</taxon>
    </lineage>
</organism>
<gene>
    <name evidence="1" type="ordered locus">SYNW0867</name>
</gene>
<dbReference type="AlphaFoldDB" id="Q7U7W3"/>
<sequence length="77" mass="8758">MGWNPARAWTSQHPVGGYRHFQLVLQGGRGDQRWVELAAVLAPGFRERVLWSDLEDPHRWVSGWQSIPESHADPAAE</sequence>
<keyword evidence="2" id="KW-1185">Reference proteome</keyword>
<dbReference type="HOGENOM" id="CLU_186979_0_0_3"/>
<dbReference type="RefSeq" id="WP_011127732.1">
    <property type="nucleotide sequence ID" value="NC_005070.1"/>
</dbReference>
<dbReference type="NCBIfam" id="TIGR02450">
    <property type="entry name" value="TIGR02450 family Trp-rich protein"/>
    <property type="match status" value="1"/>
</dbReference>